<keyword evidence="3" id="KW-1185">Reference proteome</keyword>
<gene>
    <name evidence="2" type="ORF">V3851_13355</name>
</gene>
<feature type="transmembrane region" description="Helical" evidence="1">
    <location>
        <begin position="30"/>
        <end position="51"/>
    </location>
</feature>
<sequence>MGKWTWAILLYLAVSGILLGIRYRRAPRDWLLRWMLVGFFPVVGWLFPLFWPKSWIRRIGEESMVKWFEPDEQSLRRTGIQMRLDTAEELSVLPVEEALLVNEHRDRRAVMINVLKQDAMQYMDILKKAVSNEDSETSHYAVSAVMEIKRKLTLSMQEIAVQYEDNRQDAAVLRSYGEVLKQYMKSGFLDERTLRNYKYTYLKLLDELIALAPDSEFAYPEKMETELEMGLLRDAEDTAKVYLERYPRSEEAYLGLLKVYYSMRSYDQVQTTLDALKRSPLILSNRALTVVRYWSGGVS</sequence>
<evidence type="ECO:0000313" key="3">
    <source>
        <dbReference type="Proteomes" id="UP001306950"/>
    </source>
</evidence>
<dbReference type="EMBL" id="JAZHPZ010000005">
    <property type="protein sequence ID" value="MEF2966823.1"/>
    <property type="molecule type" value="Genomic_DNA"/>
</dbReference>
<accession>A0ABU7VTV1</accession>
<dbReference type="RefSeq" id="WP_331847032.1">
    <property type="nucleotide sequence ID" value="NZ_JAZHPZ010000005.1"/>
</dbReference>
<reference evidence="2 3" key="1">
    <citation type="submission" date="2024-02" db="EMBL/GenBank/DDBJ databases">
        <title>A nitrogen-fixing paenibacillus bacterium.</title>
        <authorList>
            <person name="Zhang W.L."/>
            <person name="Chen S.F."/>
        </authorList>
    </citation>
    <scope>NUCLEOTIDE SEQUENCE [LARGE SCALE GENOMIC DNA]</scope>
    <source>
        <strain evidence="2 3">M1</strain>
    </source>
</reference>
<evidence type="ECO:0000256" key="1">
    <source>
        <dbReference type="SAM" id="Phobius"/>
    </source>
</evidence>
<organism evidence="2 3">
    <name type="scientific">Paenibacillus haidiansis</name>
    <dbReference type="NCBI Taxonomy" id="1574488"/>
    <lineage>
        <taxon>Bacteria</taxon>
        <taxon>Bacillati</taxon>
        <taxon>Bacillota</taxon>
        <taxon>Bacilli</taxon>
        <taxon>Bacillales</taxon>
        <taxon>Paenibacillaceae</taxon>
        <taxon>Paenibacillus</taxon>
    </lineage>
</organism>
<keyword evidence="1" id="KW-0812">Transmembrane</keyword>
<comment type="caution">
    <text evidence="2">The sequence shown here is derived from an EMBL/GenBank/DDBJ whole genome shotgun (WGS) entry which is preliminary data.</text>
</comment>
<keyword evidence="1" id="KW-1133">Transmembrane helix</keyword>
<dbReference type="InterPro" id="IPR011990">
    <property type="entry name" value="TPR-like_helical_dom_sf"/>
</dbReference>
<keyword evidence="1" id="KW-0472">Membrane</keyword>
<name>A0ABU7VTV1_9BACL</name>
<dbReference type="SUPFAM" id="SSF48452">
    <property type="entry name" value="TPR-like"/>
    <property type="match status" value="1"/>
</dbReference>
<proteinExistence type="predicted"/>
<protein>
    <submittedName>
        <fullName evidence="2">Uncharacterized protein</fullName>
    </submittedName>
</protein>
<feature type="transmembrane region" description="Helical" evidence="1">
    <location>
        <begin position="6"/>
        <end position="23"/>
    </location>
</feature>
<evidence type="ECO:0000313" key="2">
    <source>
        <dbReference type="EMBL" id="MEF2966823.1"/>
    </source>
</evidence>
<dbReference type="Gene3D" id="1.25.40.10">
    <property type="entry name" value="Tetratricopeptide repeat domain"/>
    <property type="match status" value="1"/>
</dbReference>
<dbReference type="Proteomes" id="UP001306950">
    <property type="component" value="Unassembled WGS sequence"/>
</dbReference>